<keyword evidence="2" id="KW-1185">Reference proteome</keyword>
<comment type="caution">
    <text evidence="1">The sequence shown here is derived from an EMBL/GenBank/DDBJ whole genome shotgun (WGS) entry which is preliminary data.</text>
</comment>
<organism evidence="1 2">
    <name type="scientific">Dendrolimus kikuchii</name>
    <dbReference type="NCBI Taxonomy" id="765133"/>
    <lineage>
        <taxon>Eukaryota</taxon>
        <taxon>Metazoa</taxon>
        <taxon>Ecdysozoa</taxon>
        <taxon>Arthropoda</taxon>
        <taxon>Hexapoda</taxon>
        <taxon>Insecta</taxon>
        <taxon>Pterygota</taxon>
        <taxon>Neoptera</taxon>
        <taxon>Endopterygota</taxon>
        <taxon>Lepidoptera</taxon>
        <taxon>Glossata</taxon>
        <taxon>Ditrysia</taxon>
        <taxon>Bombycoidea</taxon>
        <taxon>Lasiocampidae</taxon>
        <taxon>Dendrolimus</taxon>
    </lineage>
</organism>
<name>A0ACC1DK17_9NEOP</name>
<sequence length="440" mass="49503">MDDCTTNNITNKNQCSLNVNNKIESITIMFNMFFNICKYIFDWILENVIILTLAVIFCFIVYVIYKCYFNPVILKRELSEIGFEHIEKGPDRQRRIARVQAARRLGSKIPPPFPNGWFAIAESRHLKKGDVLAVDALGENLCVYRGEDGVARCVDAYCPHLGAHLAVGGTVCGNCIECPFHKWRFDANGACVSVPGLEHAPKGVSVKTWHTVEADGAVWVWHDAENRDPIWMVKDAEELKGWKLRGRNEFYVSAHVQEIPENGADVAHLNAVHSPSLLSDFGEKYPILCDIIVAPSWGGLSPAVDCKWLTSNIKLSHHYKILKCELLHLNVNITQIGPGHVRLLIHSPLGPVLVVQSVTPLGPLLQKVVHRMYSPAYNALFGAFMVFSEAAMVRSNSTYINAPAYVKADKTIRGFRTWFSQFYSENSKTFKDAMQNPLDW</sequence>
<evidence type="ECO:0000313" key="1">
    <source>
        <dbReference type="EMBL" id="KAJ0184324.1"/>
    </source>
</evidence>
<dbReference type="EMBL" id="CM034387">
    <property type="protein sequence ID" value="KAJ0184324.1"/>
    <property type="molecule type" value="Genomic_DNA"/>
</dbReference>
<protein>
    <submittedName>
        <fullName evidence="1">Uncharacterized protein</fullName>
    </submittedName>
</protein>
<gene>
    <name evidence="1" type="ORF">K1T71_000747</name>
</gene>
<proteinExistence type="predicted"/>
<dbReference type="Proteomes" id="UP000824533">
    <property type="component" value="Linkage Group LG01"/>
</dbReference>
<accession>A0ACC1DK17</accession>
<reference evidence="1 2" key="1">
    <citation type="journal article" date="2021" name="Front. Genet.">
        <title>Chromosome-Level Genome Assembly Reveals Significant Gene Expansion in the Toll and IMD Signaling Pathways of Dendrolimus kikuchii.</title>
        <authorList>
            <person name="Zhou J."/>
            <person name="Wu P."/>
            <person name="Xiong Z."/>
            <person name="Liu N."/>
            <person name="Zhao N."/>
            <person name="Ji M."/>
            <person name="Qiu Y."/>
            <person name="Yang B."/>
        </authorList>
    </citation>
    <scope>NUCLEOTIDE SEQUENCE [LARGE SCALE GENOMIC DNA]</scope>
    <source>
        <strain evidence="1">Ann1</strain>
    </source>
</reference>
<evidence type="ECO:0000313" key="2">
    <source>
        <dbReference type="Proteomes" id="UP000824533"/>
    </source>
</evidence>